<evidence type="ECO:0000313" key="1">
    <source>
        <dbReference type="EMBL" id="GFS95396.1"/>
    </source>
</evidence>
<organism evidence="1 2">
    <name type="scientific">Nephila pilipes</name>
    <name type="common">Giant wood spider</name>
    <name type="synonym">Nephila maculata</name>
    <dbReference type="NCBI Taxonomy" id="299642"/>
    <lineage>
        <taxon>Eukaryota</taxon>
        <taxon>Metazoa</taxon>
        <taxon>Ecdysozoa</taxon>
        <taxon>Arthropoda</taxon>
        <taxon>Chelicerata</taxon>
        <taxon>Arachnida</taxon>
        <taxon>Araneae</taxon>
        <taxon>Araneomorphae</taxon>
        <taxon>Entelegynae</taxon>
        <taxon>Araneoidea</taxon>
        <taxon>Nephilidae</taxon>
        <taxon>Nephila</taxon>
    </lineage>
</organism>
<dbReference type="AlphaFoldDB" id="A0A8X6N5S5"/>
<dbReference type="OrthoDB" id="8045623at2759"/>
<gene>
    <name evidence="1" type="primary">AVEN_190693_1</name>
    <name evidence="1" type="ORF">NPIL_598851</name>
</gene>
<comment type="caution">
    <text evidence="1">The sequence shown here is derived from an EMBL/GenBank/DDBJ whole genome shotgun (WGS) entry which is preliminary data.</text>
</comment>
<proteinExistence type="predicted"/>
<accession>A0A8X6N5S5</accession>
<reference evidence="1" key="1">
    <citation type="submission" date="2020-08" db="EMBL/GenBank/DDBJ databases">
        <title>Multicomponent nature underlies the extraordinary mechanical properties of spider dragline silk.</title>
        <authorList>
            <person name="Kono N."/>
            <person name="Nakamura H."/>
            <person name="Mori M."/>
            <person name="Yoshida Y."/>
            <person name="Ohtoshi R."/>
            <person name="Malay A.D."/>
            <person name="Moran D.A.P."/>
            <person name="Tomita M."/>
            <person name="Numata K."/>
            <person name="Arakawa K."/>
        </authorList>
    </citation>
    <scope>NUCLEOTIDE SEQUENCE</scope>
</reference>
<sequence>MATGVRDQNLINELKLRGIELTDIGEENPPIKLLLCGDVLRKFLTGRIEVIKSGISAIETKLQWSVLGSQKKNALITVISLSLPNFTIPDMWDLDSLGTSDSLRENLRSSWKKKL</sequence>
<dbReference type="EMBL" id="BMAW01100526">
    <property type="protein sequence ID" value="GFS95396.1"/>
    <property type="molecule type" value="Genomic_DNA"/>
</dbReference>
<keyword evidence="2" id="KW-1185">Reference proteome</keyword>
<evidence type="ECO:0000313" key="2">
    <source>
        <dbReference type="Proteomes" id="UP000887013"/>
    </source>
</evidence>
<name>A0A8X6N5S5_NEPPI</name>
<dbReference type="Proteomes" id="UP000887013">
    <property type="component" value="Unassembled WGS sequence"/>
</dbReference>
<protein>
    <submittedName>
        <fullName evidence="1">DUF1758 domain-containing protein</fullName>
    </submittedName>
</protein>